<name>A0A4R2JZK3_9PSEU</name>
<sequence>MAHMREVLQMGDDEELFVDRSYFDLGFTSLKLTDVREYLQKLLDVRIDATVLFNEPTVEHLVEHLADVLSDATHDREVTDAA</sequence>
<dbReference type="GO" id="GO:0031177">
    <property type="term" value="F:phosphopantetheine binding"/>
    <property type="evidence" value="ECO:0007669"/>
    <property type="project" value="InterPro"/>
</dbReference>
<dbReference type="InterPro" id="IPR036736">
    <property type="entry name" value="ACP-like_sf"/>
</dbReference>
<evidence type="ECO:0000256" key="2">
    <source>
        <dbReference type="ARBA" id="ARBA00022553"/>
    </source>
</evidence>
<keyword evidence="5" id="KW-1185">Reference proteome</keyword>
<dbReference type="Pfam" id="PF00550">
    <property type="entry name" value="PP-binding"/>
    <property type="match status" value="1"/>
</dbReference>
<keyword evidence="1" id="KW-0596">Phosphopantetheine</keyword>
<dbReference type="PROSITE" id="PS50075">
    <property type="entry name" value="CARRIER"/>
    <property type="match status" value="1"/>
</dbReference>
<dbReference type="AlphaFoldDB" id="A0A4R2JZK3"/>
<dbReference type="InterPro" id="IPR009081">
    <property type="entry name" value="PP-bd_ACP"/>
</dbReference>
<proteinExistence type="predicted"/>
<evidence type="ECO:0000313" key="4">
    <source>
        <dbReference type="EMBL" id="TCO62866.1"/>
    </source>
</evidence>
<comment type="caution">
    <text evidence="4">The sequence shown here is derived from an EMBL/GenBank/DDBJ whole genome shotgun (WGS) entry which is preliminary data.</text>
</comment>
<dbReference type="EMBL" id="SLWS01000002">
    <property type="protein sequence ID" value="TCO62866.1"/>
    <property type="molecule type" value="Genomic_DNA"/>
</dbReference>
<accession>A0A4R2JZK3</accession>
<evidence type="ECO:0000313" key="5">
    <source>
        <dbReference type="Proteomes" id="UP000295680"/>
    </source>
</evidence>
<organism evidence="4 5">
    <name type="scientific">Actinocrispum wychmicini</name>
    <dbReference type="NCBI Taxonomy" id="1213861"/>
    <lineage>
        <taxon>Bacteria</taxon>
        <taxon>Bacillati</taxon>
        <taxon>Actinomycetota</taxon>
        <taxon>Actinomycetes</taxon>
        <taxon>Pseudonocardiales</taxon>
        <taxon>Pseudonocardiaceae</taxon>
        <taxon>Actinocrispum</taxon>
    </lineage>
</organism>
<protein>
    <submittedName>
        <fullName evidence="4">Phosphopantetheine binding protein</fullName>
    </submittedName>
</protein>
<dbReference type="SUPFAM" id="SSF47336">
    <property type="entry name" value="ACP-like"/>
    <property type="match status" value="1"/>
</dbReference>
<gene>
    <name evidence="4" type="ORF">EV192_1021006</name>
</gene>
<feature type="domain" description="Carrier" evidence="3">
    <location>
        <begin position="1"/>
        <end position="69"/>
    </location>
</feature>
<keyword evidence="2" id="KW-0597">Phosphoprotein</keyword>
<dbReference type="Gene3D" id="1.10.1200.10">
    <property type="entry name" value="ACP-like"/>
    <property type="match status" value="1"/>
</dbReference>
<dbReference type="Proteomes" id="UP000295680">
    <property type="component" value="Unassembled WGS sequence"/>
</dbReference>
<evidence type="ECO:0000259" key="3">
    <source>
        <dbReference type="PROSITE" id="PS50075"/>
    </source>
</evidence>
<dbReference type="SMART" id="SM00823">
    <property type="entry name" value="PKS_PP"/>
    <property type="match status" value="1"/>
</dbReference>
<evidence type="ECO:0000256" key="1">
    <source>
        <dbReference type="ARBA" id="ARBA00022450"/>
    </source>
</evidence>
<reference evidence="4 5" key="1">
    <citation type="submission" date="2019-03" db="EMBL/GenBank/DDBJ databases">
        <title>Genomic Encyclopedia of Type Strains, Phase IV (KMG-IV): sequencing the most valuable type-strain genomes for metagenomic binning, comparative biology and taxonomic classification.</title>
        <authorList>
            <person name="Goeker M."/>
        </authorList>
    </citation>
    <scope>NUCLEOTIDE SEQUENCE [LARGE SCALE GENOMIC DNA]</scope>
    <source>
        <strain evidence="4 5">DSM 45934</strain>
    </source>
</reference>
<dbReference type="InterPro" id="IPR020806">
    <property type="entry name" value="PKS_PP-bd"/>
</dbReference>